<dbReference type="RefSeq" id="WP_246340364.1">
    <property type="nucleotide sequence ID" value="NZ_JACICD010000013.1"/>
</dbReference>
<evidence type="ECO:0000313" key="6">
    <source>
        <dbReference type="EMBL" id="MBB3773658.1"/>
    </source>
</evidence>
<dbReference type="EMBL" id="JACICD010000013">
    <property type="protein sequence ID" value="MBB3773658.1"/>
    <property type="molecule type" value="Genomic_DNA"/>
</dbReference>
<evidence type="ECO:0000256" key="1">
    <source>
        <dbReference type="ARBA" id="ARBA00001968"/>
    </source>
</evidence>
<organism evidence="6 7">
    <name type="scientific">Ancylobacter tetraedralis</name>
    <dbReference type="NCBI Taxonomy" id="217068"/>
    <lineage>
        <taxon>Bacteria</taxon>
        <taxon>Pseudomonadati</taxon>
        <taxon>Pseudomonadota</taxon>
        <taxon>Alphaproteobacteria</taxon>
        <taxon>Hyphomicrobiales</taxon>
        <taxon>Xanthobacteraceae</taxon>
        <taxon>Ancylobacter</taxon>
    </lineage>
</organism>
<feature type="binding site" evidence="5">
    <location>
        <position position="133"/>
    </location>
    <ligand>
        <name>Mg(2+)</name>
        <dbReference type="ChEBI" id="CHEBI:18420"/>
    </ligand>
</feature>
<gene>
    <name evidence="6" type="ORF">FHS55_004302</name>
</gene>
<comment type="cofactor">
    <cofactor evidence="1">
        <name>a divalent metal cation</name>
        <dbReference type="ChEBI" id="CHEBI:60240"/>
    </cofactor>
</comment>
<keyword evidence="5" id="KW-0460">Magnesium</keyword>
<sequence>MTATPDMPALSPSFSPEQKADIRRRYLAVDTSNVADVLDTLGFMDQSLAADFAPYPAQNDRIAGWAYTIRGQKTPYPLGGDADKMTACHGVGPDEITVWSGDGEGVCYFGELIALGMKERGCVGAVIDGGIRDIRWIGQHGFPVFARYRTPTQSIGRWKVNAWQVPVVMRGATSRTVEVCPGDFLLGDEDGVIVIPARVVETVLVEAERLTRTEVAIRAELANGLSLADALAKYGHV</sequence>
<comment type="cofactor">
    <cofactor evidence="5">
        <name>Mg(2+)</name>
        <dbReference type="ChEBI" id="CHEBI:18420"/>
    </cofactor>
</comment>
<feature type="binding site" evidence="5">
    <location>
        <position position="132"/>
    </location>
    <ligand>
        <name>substrate</name>
    </ligand>
</feature>
<dbReference type="InterPro" id="IPR005493">
    <property type="entry name" value="RraA/RraA-like"/>
</dbReference>
<proteinExistence type="predicted"/>
<dbReference type="InterPro" id="IPR036704">
    <property type="entry name" value="RraA/RraA-like_sf"/>
</dbReference>
<dbReference type="GO" id="GO:0046872">
    <property type="term" value="F:metal ion binding"/>
    <property type="evidence" value="ECO:0007669"/>
    <property type="project" value="UniProtKB-KW"/>
</dbReference>
<dbReference type="SUPFAM" id="SSF89562">
    <property type="entry name" value="RraA-like"/>
    <property type="match status" value="1"/>
</dbReference>
<feature type="binding site" evidence="5">
    <location>
        <begin position="110"/>
        <end position="113"/>
    </location>
    <ligand>
        <name>substrate</name>
    </ligand>
</feature>
<dbReference type="PANTHER" id="PTHR33254:SF4">
    <property type="entry name" value="4-HYDROXY-4-METHYL-2-OXOGLUTARATE ALDOLASE 3-RELATED"/>
    <property type="match status" value="1"/>
</dbReference>
<evidence type="ECO:0000256" key="5">
    <source>
        <dbReference type="PIRSR" id="PIRSR605493-1"/>
    </source>
</evidence>
<dbReference type="AlphaFoldDB" id="A0A839ZG64"/>
<reference evidence="6 7" key="1">
    <citation type="submission" date="2020-08" db="EMBL/GenBank/DDBJ databases">
        <title>Genomic Encyclopedia of Type Strains, Phase IV (KMG-IV): sequencing the most valuable type-strain genomes for metagenomic binning, comparative biology and taxonomic classification.</title>
        <authorList>
            <person name="Goeker M."/>
        </authorList>
    </citation>
    <scope>NUCLEOTIDE SEQUENCE [LARGE SCALE GENOMIC DNA]</scope>
    <source>
        <strain evidence="6 7">DSM 5895</strain>
    </source>
</reference>
<evidence type="ECO:0000256" key="4">
    <source>
        <dbReference type="ARBA" id="ARBA00030169"/>
    </source>
</evidence>
<dbReference type="Pfam" id="PF03737">
    <property type="entry name" value="RraA-like"/>
    <property type="match status" value="1"/>
</dbReference>
<evidence type="ECO:0000256" key="2">
    <source>
        <dbReference type="ARBA" id="ARBA00016549"/>
    </source>
</evidence>
<accession>A0A839ZG64</accession>
<dbReference type="Proteomes" id="UP000533469">
    <property type="component" value="Unassembled WGS sequence"/>
</dbReference>
<name>A0A839ZG64_9HYPH</name>
<dbReference type="CDD" id="cd16841">
    <property type="entry name" value="RraA_family"/>
    <property type="match status" value="1"/>
</dbReference>
<dbReference type="Gene3D" id="3.50.30.40">
    <property type="entry name" value="Ribonuclease E inhibitor RraA/RraA-like"/>
    <property type="match status" value="1"/>
</dbReference>
<protein>
    <recommendedName>
        <fullName evidence="2">Putative 4-hydroxy-4-methyl-2-oxoglutarate aldolase</fullName>
    </recommendedName>
    <alternativeName>
        <fullName evidence="3">Regulator of ribonuclease activity homolog</fullName>
    </alternativeName>
    <alternativeName>
        <fullName evidence="4">RraA-like protein</fullName>
    </alternativeName>
</protein>
<keyword evidence="5" id="KW-0479">Metal-binding</keyword>
<evidence type="ECO:0000313" key="7">
    <source>
        <dbReference type="Proteomes" id="UP000533469"/>
    </source>
</evidence>
<comment type="caution">
    <text evidence="6">The sequence shown here is derived from an EMBL/GenBank/DDBJ whole genome shotgun (WGS) entry which is preliminary data.</text>
</comment>
<keyword evidence="7" id="KW-1185">Reference proteome</keyword>
<evidence type="ECO:0000256" key="3">
    <source>
        <dbReference type="ARBA" id="ARBA00029596"/>
    </source>
</evidence>
<dbReference type="PANTHER" id="PTHR33254">
    <property type="entry name" value="4-HYDROXY-4-METHYL-2-OXOGLUTARATE ALDOLASE 3-RELATED"/>
    <property type="match status" value="1"/>
</dbReference>